<dbReference type="HOGENOM" id="CLU_088177_1_0_9"/>
<dbReference type="InterPro" id="IPR003828">
    <property type="entry name" value="QueH"/>
</dbReference>
<keyword evidence="7 17" id="KW-0819">tRNA processing</keyword>
<evidence type="ECO:0000256" key="6">
    <source>
        <dbReference type="ARBA" id="ARBA00022485"/>
    </source>
</evidence>
<evidence type="ECO:0000256" key="13">
    <source>
        <dbReference type="ARBA" id="ARBA00023157"/>
    </source>
</evidence>
<evidence type="ECO:0000256" key="10">
    <source>
        <dbReference type="ARBA" id="ARBA00023002"/>
    </source>
</evidence>
<dbReference type="GO" id="GO:0051539">
    <property type="term" value="F:4 iron, 4 sulfur cluster binding"/>
    <property type="evidence" value="ECO:0007669"/>
    <property type="project" value="UniProtKB-UniRule"/>
</dbReference>
<dbReference type="PANTHER" id="PTHR36701">
    <property type="entry name" value="EPOXYQUEUOSINE REDUCTASE QUEH"/>
    <property type="match status" value="1"/>
</dbReference>
<comment type="function">
    <text evidence="1 17">Catalyzes the conversion of epoxyqueuosine (oQ) to queuosine (Q), which is a hypermodified base found in the wobble positions of tRNA(Asp), tRNA(Asn), tRNA(His) and tRNA(Tyr).</text>
</comment>
<evidence type="ECO:0000256" key="17">
    <source>
        <dbReference type="HAMAP-Rule" id="MF_02089"/>
    </source>
</evidence>
<dbReference type="UniPathway" id="UPA00392"/>
<keyword evidence="8 17" id="KW-0479">Metal-binding</keyword>
<keyword evidence="14 17" id="KW-0676">Redox-active center</keyword>
<evidence type="ECO:0000256" key="15">
    <source>
        <dbReference type="ARBA" id="ARBA00031446"/>
    </source>
</evidence>
<dbReference type="InterPro" id="IPR014729">
    <property type="entry name" value="Rossmann-like_a/b/a_fold"/>
</dbReference>
<dbReference type="GO" id="GO:0008616">
    <property type="term" value="P:tRNA queuosine(34) biosynthetic process"/>
    <property type="evidence" value="ECO:0007669"/>
    <property type="project" value="UniProtKB-UniRule"/>
</dbReference>
<accession>E6LQX8</accession>
<evidence type="ECO:0000256" key="12">
    <source>
        <dbReference type="ARBA" id="ARBA00023014"/>
    </source>
</evidence>
<evidence type="ECO:0000256" key="9">
    <source>
        <dbReference type="ARBA" id="ARBA00022785"/>
    </source>
</evidence>
<dbReference type="Pfam" id="PF02677">
    <property type="entry name" value="QueH"/>
    <property type="match status" value="1"/>
</dbReference>
<proteinExistence type="inferred from homology"/>
<dbReference type="eggNOG" id="COG1636">
    <property type="taxonomic scope" value="Bacteria"/>
</dbReference>
<feature type="binding site" evidence="17">
    <location>
        <position position="116"/>
    </location>
    <ligand>
        <name>[4Fe-4S] cluster</name>
        <dbReference type="ChEBI" id="CHEBI:49883"/>
    </ligand>
</feature>
<keyword evidence="10 17" id="KW-0560">Oxidoreductase</keyword>
<evidence type="ECO:0000256" key="14">
    <source>
        <dbReference type="ARBA" id="ARBA00023284"/>
    </source>
</evidence>
<feature type="disulfide bond" description="Redox-active" evidence="17">
    <location>
        <begin position="195"/>
        <end position="197"/>
    </location>
</feature>
<evidence type="ECO:0000256" key="16">
    <source>
        <dbReference type="ARBA" id="ARBA00047415"/>
    </source>
</evidence>
<evidence type="ECO:0000256" key="2">
    <source>
        <dbReference type="ARBA" id="ARBA00004691"/>
    </source>
</evidence>
<evidence type="ECO:0000313" key="18">
    <source>
        <dbReference type="EMBL" id="EFU75747.1"/>
    </source>
</evidence>
<keyword evidence="11 17" id="KW-0408">Iron</keyword>
<keyword evidence="13 17" id="KW-1015">Disulfide bond</keyword>
<comment type="similarity">
    <text evidence="3 17">Belongs to the QueH family.</text>
</comment>
<reference evidence="18 19" key="1">
    <citation type="submission" date="2010-12" db="EMBL/GenBank/DDBJ databases">
        <authorList>
            <person name="Muzny D."/>
            <person name="Qin X."/>
            <person name="Deng J."/>
            <person name="Jiang H."/>
            <person name="Liu Y."/>
            <person name="Qu J."/>
            <person name="Song X.-Z."/>
            <person name="Zhang L."/>
            <person name="Thornton R."/>
            <person name="Coyle M."/>
            <person name="Francisco L."/>
            <person name="Jackson L."/>
            <person name="Javaid M."/>
            <person name="Korchina V."/>
            <person name="Kovar C."/>
            <person name="Mata R."/>
            <person name="Mathew T."/>
            <person name="Ngo R."/>
            <person name="Nguyen L."/>
            <person name="Nguyen N."/>
            <person name="Okwuonu G."/>
            <person name="Ongeri F."/>
            <person name="Pham C."/>
            <person name="Simmons D."/>
            <person name="Wilczek-Boney K."/>
            <person name="Hale W."/>
            <person name="Jakkamsetti A."/>
            <person name="Pham P."/>
            <person name="Ruth R."/>
            <person name="San Lucas F."/>
            <person name="Warren J."/>
            <person name="Zhang J."/>
            <person name="Zhao Z."/>
            <person name="Zhou C."/>
            <person name="Zhu D."/>
            <person name="Lee S."/>
            <person name="Bess C."/>
            <person name="Blankenburg K."/>
            <person name="Forbes L."/>
            <person name="Fu Q."/>
            <person name="Gubbala S."/>
            <person name="Hirani K."/>
            <person name="Jayaseelan J.C."/>
            <person name="Lara F."/>
            <person name="Munidasa M."/>
            <person name="Palculict T."/>
            <person name="Patil S."/>
            <person name="Pu L.-L."/>
            <person name="Saada N."/>
            <person name="Tang L."/>
            <person name="Weissenberger G."/>
            <person name="Zhu Y."/>
            <person name="Hemphill L."/>
            <person name="Shang Y."/>
            <person name="Youmans B."/>
            <person name="Ayvaz T."/>
            <person name="Ross M."/>
            <person name="Santibanez J."/>
            <person name="Aqrawi P."/>
            <person name="Gross S."/>
            <person name="Joshi V."/>
            <person name="Fowler G."/>
            <person name="Nazareth L."/>
            <person name="Reid J."/>
            <person name="Worley K."/>
            <person name="Petrosino J."/>
            <person name="Highlander S."/>
            <person name="Gibbs R."/>
        </authorList>
    </citation>
    <scope>NUCLEOTIDE SEQUENCE [LARGE SCALE GENOMIC DNA]</scope>
    <source>
        <strain evidence="18 19">DSM 3986</strain>
    </source>
</reference>
<comment type="catalytic activity">
    <reaction evidence="16 17">
        <text>epoxyqueuosine(34) in tRNA + AH2 = queuosine(34) in tRNA + A + H2O</text>
        <dbReference type="Rhea" id="RHEA:32159"/>
        <dbReference type="Rhea" id="RHEA-COMP:18571"/>
        <dbReference type="Rhea" id="RHEA-COMP:18582"/>
        <dbReference type="ChEBI" id="CHEBI:13193"/>
        <dbReference type="ChEBI" id="CHEBI:15377"/>
        <dbReference type="ChEBI" id="CHEBI:17499"/>
        <dbReference type="ChEBI" id="CHEBI:194431"/>
        <dbReference type="ChEBI" id="CHEBI:194443"/>
        <dbReference type="EC" id="1.17.99.6"/>
    </reaction>
</comment>
<gene>
    <name evidence="17" type="primary">queH</name>
    <name evidence="18" type="ORF">HMPREF0381_2363</name>
</gene>
<keyword evidence="12 17" id="KW-0411">Iron-sulfur</keyword>
<sequence length="219" mass="25920">MIKRNLQKELEDIIKKEEALGHRPRLLLHACCGPCSSYCMEYLEKYFDLTVFFYNPNIDDNIEYRHRVEEAKRLIEEMNFENEVKFIEGDYDPNIFYSRIKGYENEKEGGKRCDICFELRLHEAAKAAADYGFDYFTTSLTISPMKNANKLCEIGEEVAKEYNVRYLPSDFKKKNGYKRSVDLSKEHNLYRQDYCGCSFSKRESIERAKGREKTNVRLI</sequence>
<evidence type="ECO:0000256" key="1">
    <source>
        <dbReference type="ARBA" id="ARBA00002268"/>
    </source>
</evidence>
<comment type="caution">
    <text evidence="18">The sequence shown here is derived from an EMBL/GenBank/DDBJ whole genome shotgun (WGS) entry which is preliminary data.</text>
</comment>
<keyword evidence="6 17" id="KW-0004">4Fe-4S</keyword>
<evidence type="ECO:0000256" key="3">
    <source>
        <dbReference type="ARBA" id="ARBA00008207"/>
    </source>
</evidence>
<dbReference type="Proteomes" id="UP000003434">
    <property type="component" value="Unassembled WGS sequence"/>
</dbReference>
<protein>
    <recommendedName>
        <fullName evidence="5 17">Epoxyqueuosine reductase QueH</fullName>
        <ecNumber evidence="4 17">1.17.99.6</ecNumber>
    </recommendedName>
    <alternativeName>
        <fullName evidence="15 17">Queuosine biosynthesis protein QueH</fullName>
    </alternativeName>
</protein>
<dbReference type="GO" id="GO:0052693">
    <property type="term" value="F:epoxyqueuosine reductase activity"/>
    <property type="evidence" value="ECO:0007669"/>
    <property type="project" value="UniProtKB-UniRule"/>
</dbReference>
<dbReference type="EC" id="1.17.99.6" evidence="4 17"/>
<evidence type="ECO:0000256" key="7">
    <source>
        <dbReference type="ARBA" id="ARBA00022694"/>
    </source>
</evidence>
<dbReference type="Gene3D" id="3.40.50.620">
    <property type="entry name" value="HUPs"/>
    <property type="match status" value="1"/>
</dbReference>
<comment type="pathway">
    <text evidence="2 17">tRNA modification; tRNA-queuosine biosynthesis.</text>
</comment>
<dbReference type="EMBL" id="AEPW01000091">
    <property type="protein sequence ID" value="EFU75747.1"/>
    <property type="molecule type" value="Genomic_DNA"/>
</dbReference>
<feature type="binding site" evidence="17">
    <location>
        <position position="31"/>
    </location>
    <ligand>
        <name>[4Fe-4S] cluster</name>
        <dbReference type="ChEBI" id="CHEBI:49883"/>
    </ligand>
</feature>
<evidence type="ECO:0000256" key="8">
    <source>
        <dbReference type="ARBA" id="ARBA00022723"/>
    </source>
</evidence>
<evidence type="ECO:0000256" key="11">
    <source>
        <dbReference type="ARBA" id="ARBA00023004"/>
    </source>
</evidence>
<dbReference type="PANTHER" id="PTHR36701:SF1">
    <property type="entry name" value="EPOXYQUEUOSINE REDUCTASE QUEH"/>
    <property type="match status" value="1"/>
</dbReference>
<organism evidence="18 19">
    <name type="scientific">Lachnoanaerobaculum saburreum DSM 3986</name>
    <dbReference type="NCBI Taxonomy" id="887325"/>
    <lineage>
        <taxon>Bacteria</taxon>
        <taxon>Bacillati</taxon>
        <taxon>Bacillota</taxon>
        <taxon>Clostridia</taxon>
        <taxon>Lachnospirales</taxon>
        <taxon>Lachnospiraceae</taxon>
        <taxon>Lachnoanaerobaculum</taxon>
    </lineage>
</organism>
<evidence type="ECO:0000256" key="4">
    <source>
        <dbReference type="ARBA" id="ARBA00012622"/>
    </source>
</evidence>
<dbReference type="GO" id="GO:0046872">
    <property type="term" value="F:metal ion binding"/>
    <property type="evidence" value="ECO:0007669"/>
    <property type="project" value="UniProtKB-KW"/>
</dbReference>
<evidence type="ECO:0000313" key="19">
    <source>
        <dbReference type="Proteomes" id="UP000003434"/>
    </source>
</evidence>
<feature type="binding site" evidence="17">
    <location>
        <position position="113"/>
    </location>
    <ligand>
        <name>[4Fe-4S] cluster</name>
        <dbReference type="ChEBI" id="CHEBI:49883"/>
    </ligand>
</feature>
<dbReference type="HAMAP" id="MF_02089">
    <property type="entry name" value="QueH"/>
    <property type="match status" value="1"/>
</dbReference>
<keyword evidence="9 17" id="KW-0671">Queuosine biosynthesis</keyword>
<dbReference type="AlphaFoldDB" id="E6LQX8"/>
<feature type="binding site" evidence="17">
    <location>
        <position position="32"/>
    </location>
    <ligand>
        <name>[4Fe-4S] cluster</name>
        <dbReference type="ChEBI" id="CHEBI:49883"/>
    </ligand>
</feature>
<name>E6LQX8_9FIRM</name>
<dbReference type="RefSeq" id="WP_008752124.1">
    <property type="nucleotide sequence ID" value="NZ_GL622296.1"/>
</dbReference>
<evidence type="ECO:0000256" key="5">
    <source>
        <dbReference type="ARBA" id="ARBA00016895"/>
    </source>
</evidence>